<name>A0A844C9S8_9LACT</name>
<dbReference type="RefSeq" id="WP_153831272.1">
    <property type="nucleotide sequence ID" value="NZ_WJQT01000001.1"/>
</dbReference>
<feature type="domain" description="SIS" evidence="5">
    <location>
        <begin position="123"/>
        <end position="264"/>
    </location>
</feature>
<gene>
    <name evidence="6" type="ORF">GF867_01095</name>
</gene>
<dbReference type="InterPro" id="IPR036388">
    <property type="entry name" value="WH-like_DNA-bd_sf"/>
</dbReference>
<dbReference type="PROSITE" id="PS51071">
    <property type="entry name" value="HTH_RPIR"/>
    <property type="match status" value="1"/>
</dbReference>
<evidence type="ECO:0000259" key="4">
    <source>
        <dbReference type="PROSITE" id="PS51071"/>
    </source>
</evidence>
<dbReference type="CDD" id="cd05013">
    <property type="entry name" value="SIS_RpiR"/>
    <property type="match status" value="1"/>
</dbReference>
<evidence type="ECO:0000256" key="1">
    <source>
        <dbReference type="ARBA" id="ARBA00023015"/>
    </source>
</evidence>
<feature type="domain" description="HTH rpiR-type" evidence="4">
    <location>
        <begin position="3"/>
        <end position="79"/>
    </location>
</feature>
<reference evidence="6 7" key="1">
    <citation type="submission" date="2019-11" db="EMBL/GenBank/DDBJ databases">
        <title>Characterisation of Fundicoccus ignavus gen. nov. sp. nov., a novel genus of the family Aerococcaceae from bulk tank milk.</title>
        <authorList>
            <person name="Siebert A."/>
            <person name="Huptas C."/>
            <person name="Wenning M."/>
            <person name="Scherer S."/>
            <person name="Doll E.V."/>
        </authorList>
    </citation>
    <scope>NUCLEOTIDE SEQUENCE [LARGE SCALE GENOMIC DNA]</scope>
    <source>
        <strain evidence="6 7">DSM 109652</strain>
    </source>
</reference>
<dbReference type="EMBL" id="WJQT01000001">
    <property type="protein sequence ID" value="MRJ46171.1"/>
    <property type="molecule type" value="Genomic_DNA"/>
</dbReference>
<dbReference type="Pfam" id="PF01418">
    <property type="entry name" value="HTH_6"/>
    <property type="match status" value="1"/>
</dbReference>
<dbReference type="GO" id="GO:0003677">
    <property type="term" value="F:DNA binding"/>
    <property type="evidence" value="ECO:0007669"/>
    <property type="project" value="UniProtKB-KW"/>
</dbReference>
<dbReference type="SUPFAM" id="SSF53697">
    <property type="entry name" value="SIS domain"/>
    <property type="match status" value="1"/>
</dbReference>
<evidence type="ECO:0000313" key="7">
    <source>
        <dbReference type="Proteomes" id="UP000440066"/>
    </source>
</evidence>
<dbReference type="InterPro" id="IPR047640">
    <property type="entry name" value="RpiR-like"/>
</dbReference>
<comment type="caution">
    <text evidence="6">The sequence shown here is derived from an EMBL/GenBank/DDBJ whole genome shotgun (WGS) entry which is preliminary data.</text>
</comment>
<dbReference type="Gene3D" id="1.10.10.10">
    <property type="entry name" value="Winged helix-like DNA-binding domain superfamily/Winged helix DNA-binding domain"/>
    <property type="match status" value="1"/>
</dbReference>
<dbReference type="InterPro" id="IPR009057">
    <property type="entry name" value="Homeodomain-like_sf"/>
</dbReference>
<evidence type="ECO:0000313" key="6">
    <source>
        <dbReference type="EMBL" id="MRJ46171.1"/>
    </source>
</evidence>
<evidence type="ECO:0000256" key="3">
    <source>
        <dbReference type="ARBA" id="ARBA00023163"/>
    </source>
</evidence>
<dbReference type="Gene3D" id="3.40.50.10490">
    <property type="entry name" value="Glucose-6-phosphate isomerase like protein, domain 1"/>
    <property type="match status" value="1"/>
</dbReference>
<evidence type="ECO:0000259" key="5">
    <source>
        <dbReference type="PROSITE" id="PS51464"/>
    </source>
</evidence>
<dbReference type="InterPro" id="IPR035472">
    <property type="entry name" value="RpiR-like_SIS"/>
</dbReference>
<dbReference type="GO" id="GO:1901135">
    <property type="term" value="P:carbohydrate derivative metabolic process"/>
    <property type="evidence" value="ECO:0007669"/>
    <property type="project" value="InterPro"/>
</dbReference>
<organism evidence="6 7">
    <name type="scientific">Fundicoccus ignavus</name>
    <dbReference type="NCBI Taxonomy" id="2664442"/>
    <lineage>
        <taxon>Bacteria</taxon>
        <taxon>Bacillati</taxon>
        <taxon>Bacillota</taxon>
        <taxon>Bacilli</taxon>
        <taxon>Lactobacillales</taxon>
        <taxon>Aerococcaceae</taxon>
        <taxon>Fundicoccus</taxon>
    </lineage>
</organism>
<evidence type="ECO:0000256" key="2">
    <source>
        <dbReference type="ARBA" id="ARBA00023125"/>
    </source>
</evidence>
<dbReference type="InterPro" id="IPR000281">
    <property type="entry name" value="HTH_RpiR"/>
</dbReference>
<accession>A0A844C9S8</accession>
<sequence>MAQTLLMTIKNILSNLPESERKIGQLILEKPTEIIQMSATKLAAEAGSSSAAVIRFCNSIGLKSFTEFKIQLSGETAQIDMGLLTDIAPGEAIDDIKRKLLFNTNFFFEKTTEVLKNEVIDQVVDAIAAAPAVFIHGLGASFLVASDMKQKFSRIGKQVFCTQDTHELSALMAIAVEGSTYVGISNSGEKIEGLVLMKLAKQLGLTTISLTKDSNNPLRNTADIALAMADTQEAPLRSGATISLLSQMFAVDIIFYHYMAKNYNQNISGLNKTRNATATYEKLLDSV</sequence>
<dbReference type="Proteomes" id="UP000440066">
    <property type="component" value="Unassembled WGS sequence"/>
</dbReference>
<keyword evidence="1" id="KW-0805">Transcription regulation</keyword>
<dbReference type="SUPFAM" id="SSF46689">
    <property type="entry name" value="Homeodomain-like"/>
    <property type="match status" value="1"/>
</dbReference>
<dbReference type="InterPro" id="IPR001347">
    <property type="entry name" value="SIS_dom"/>
</dbReference>
<dbReference type="AlphaFoldDB" id="A0A844C9S8"/>
<keyword evidence="3" id="KW-0804">Transcription</keyword>
<dbReference type="InterPro" id="IPR046348">
    <property type="entry name" value="SIS_dom_sf"/>
</dbReference>
<protein>
    <submittedName>
        <fullName evidence="6">SIS domain-containing protein</fullName>
    </submittedName>
</protein>
<dbReference type="GO" id="GO:0097367">
    <property type="term" value="F:carbohydrate derivative binding"/>
    <property type="evidence" value="ECO:0007669"/>
    <property type="project" value="InterPro"/>
</dbReference>
<dbReference type="PANTHER" id="PTHR30514:SF10">
    <property type="entry name" value="MURR_RPIR FAMILY TRANSCRIPTIONAL REGULATOR"/>
    <property type="match status" value="1"/>
</dbReference>
<dbReference type="Pfam" id="PF01380">
    <property type="entry name" value="SIS"/>
    <property type="match status" value="1"/>
</dbReference>
<proteinExistence type="predicted"/>
<dbReference type="GO" id="GO:0003700">
    <property type="term" value="F:DNA-binding transcription factor activity"/>
    <property type="evidence" value="ECO:0007669"/>
    <property type="project" value="InterPro"/>
</dbReference>
<dbReference type="PROSITE" id="PS51464">
    <property type="entry name" value="SIS"/>
    <property type="match status" value="1"/>
</dbReference>
<dbReference type="PANTHER" id="PTHR30514">
    <property type="entry name" value="GLUCOKINASE"/>
    <property type="match status" value="1"/>
</dbReference>
<keyword evidence="2" id="KW-0238">DNA-binding</keyword>